<feature type="compositionally biased region" description="Basic and acidic residues" evidence="1">
    <location>
        <begin position="15"/>
        <end position="59"/>
    </location>
</feature>
<evidence type="ECO:0000313" key="3">
    <source>
        <dbReference type="Proteomes" id="UP000006718"/>
    </source>
</evidence>
<dbReference type="Bgee" id="ENSMMUG00000055011">
    <property type="expression patterns" value="Expressed in superior frontal gyrus and 11 other cell types or tissues"/>
</dbReference>
<evidence type="ECO:0000256" key="1">
    <source>
        <dbReference type="SAM" id="MobiDB-lite"/>
    </source>
</evidence>
<evidence type="ECO:0000313" key="2">
    <source>
        <dbReference type="Ensembl" id="ENSMMUP00000064560.1"/>
    </source>
</evidence>
<reference evidence="2" key="3">
    <citation type="submission" date="2025-08" db="UniProtKB">
        <authorList>
            <consortium name="Ensembl"/>
        </authorList>
    </citation>
    <scope>IDENTIFICATION</scope>
    <source>
        <strain evidence="2">17573</strain>
    </source>
</reference>
<accession>A0A5F7ZHB0</accession>
<reference evidence="3" key="1">
    <citation type="journal article" date="2007" name="Science">
        <title>Evolutionary and biomedical insights from the rhesus macaque genome.</title>
        <authorList>
            <person name="Gibbs R.A."/>
            <person name="Rogers J."/>
            <person name="Katze M.G."/>
            <person name="Bumgarner R."/>
            <person name="Weinstock G.M."/>
            <person name="Mardis E.R."/>
            <person name="Remington K.A."/>
            <person name="Strausberg R.L."/>
            <person name="Venter J.C."/>
            <person name="Wilson R.K."/>
            <person name="Batzer M.A."/>
            <person name="Bustamante C.D."/>
            <person name="Eichler E.E."/>
            <person name="Hahn M.W."/>
            <person name="Hardison R.C."/>
            <person name="Makova K.D."/>
            <person name="Miller W."/>
            <person name="Milosavljevic A."/>
            <person name="Palermo R.E."/>
            <person name="Siepel A."/>
            <person name="Sikela J.M."/>
            <person name="Attaway T."/>
            <person name="Bell S."/>
            <person name="Bernard K.E."/>
            <person name="Buhay C.J."/>
            <person name="Chandrabose M.N."/>
            <person name="Dao M."/>
            <person name="Davis C."/>
            <person name="Delehaunty K.D."/>
            <person name="Ding Y."/>
            <person name="Dinh H.H."/>
            <person name="Dugan-Rocha S."/>
            <person name="Fulton L.A."/>
            <person name="Gabisi R.A."/>
            <person name="Garner T.T."/>
            <person name="Godfrey J."/>
            <person name="Hawes A.C."/>
            <person name="Hernandez J."/>
            <person name="Hines S."/>
            <person name="Holder M."/>
            <person name="Hume J."/>
            <person name="Jhangiani S.N."/>
            <person name="Joshi V."/>
            <person name="Khan Z.M."/>
            <person name="Kirkness E.F."/>
            <person name="Cree A."/>
            <person name="Fowler R.G."/>
            <person name="Lee S."/>
            <person name="Lewis L.R."/>
            <person name="Li Z."/>
            <person name="Liu Y.-S."/>
            <person name="Moore S.M."/>
            <person name="Muzny D."/>
            <person name="Nazareth L.V."/>
            <person name="Ngo D.N."/>
            <person name="Okwuonu G.O."/>
            <person name="Pai G."/>
            <person name="Parker D."/>
            <person name="Paul H.A."/>
            <person name="Pfannkoch C."/>
            <person name="Pohl C.S."/>
            <person name="Rogers Y.-H.C."/>
            <person name="Ruiz S.J."/>
            <person name="Sabo A."/>
            <person name="Santibanez J."/>
            <person name="Schneider B.W."/>
            <person name="Smith S.M."/>
            <person name="Sodergren E."/>
            <person name="Svatek A.F."/>
            <person name="Utterback T.R."/>
            <person name="Vattathil S."/>
            <person name="Warren W."/>
            <person name="White C.S."/>
            <person name="Chinwalla A.T."/>
            <person name="Feng Y."/>
            <person name="Halpern A.L."/>
            <person name="Hillier L.W."/>
            <person name="Huang X."/>
            <person name="Minx P."/>
            <person name="Nelson J.O."/>
            <person name="Pepin K.H."/>
            <person name="Qin X."/>
            <person name="Sutton G.G."/>
            <person name="Venter E."/>
            <person name="Walenz B.P."/>
            <person name="Wallis J.W."/>
            <person name="Worley K.C."/>
            <person name="Yang S.-P."/>
            <person name="Jones S.M."/>
            <person name="Marra M.A."/>
            <person name="Rocchi M."/>
            <person name="Schein J.E."/>
            <person name="Baertsch R."/>
            <person name="Clarke L."/>
            <person name="Csuros M."/>
            <person name="Glasscock J."/>
            <person name="Harris R.A."/>
            <person name="Havlak P."/>
            <person name="Jackson A.R."/>
            <person name="Jiang H."/>
            <person name="Liu Y."/>
            <person name="Messina D.N."/>
            <person name="Shen Y."/>
            <person name="Song H.X.-Z."/>
            <person name="Wylie T."/>
            <person name="Zhang L."/>
            <person name="Birney E."/>
            <person name="Han K."/>
            <person name="Konkel M.K."/>
            <person name="Lee J."/>
            <person name="Smit A.F.A."/>
            <person name="Ullmer B."/>
            <person name="Wang H."/>
            <person name="Xing J."/>
            <person name="Burhans R."/>
            <person name="Cheng Z."/>
            <person name="Karro J.E."/>
            <person name="Ma J."/>
            <person name="Raney B."/>
            <person name="She X."/>
            <person name="Cox M.J."/>
            <person name="Demuth J.P."/>
            <person name="Dumas L.J."/>
            <person name="Han S.-G."/>
            <person name="Hopkins J."/>
            <person name="Karimpour-Fard A."/>
            <person name="Kim Y.H."/>
            <person name="Pollack J.R."/>
            <person name="Vinar T."/>
            <person name="Addo-Quaye C."/>
            <person name="Degenhardt J."/>
            <person name="Denby A."/>
            <person name="Hubisz M.J."/>
            <person name="Indap A."/>
            <person name="Kosiol C."/>
            <person name="Lahn B.T."/>
            <person name="Lawson H.A."/>
            <person name="Marklein A."/>
            <person name="Nielsen R."/>
            <person name="Vallender E.J."/>
            <person name="Clark A.G."/>
            <person name="Ferguson B."/>
            <person name="Hernandez R.D."/>
            <person name="Hirani K."/>
            <person name="Kehrer-Sawatzki H."/>
            <person name="Kolb J."/>
            <person name="Patil S."/>
            <person name="Pu L.-L."/>
            <person name="Ren Y."/>
            <person name="Smith D.G."/>
            <person name="Wheeler D.A."/>
            <person name="Schenck I."/>
            <person name="Ball E.V."/>
            <person name="Chen R."/>
            <person name="Cooper D.N."/>
            <person name="Giardine B."/>
            <person name="Hsu F."/>
            <person name="Kent W.J."/>
            <person name="Lesk A."/>
            <person name="Nelson D.L."/>
            <person name="O'brien W.E."/>
            <person name="Pruefer K."/>
            <person name="Stenson P.D."/>
            <person name="Wallace J.C."/>
            <person name="Ke H."/>
            <person name="Liu X.-M."/>
            <person name="Wang P."/>
            <person name="Xiang A.P."/>
            <person name="Yang F."/>
            <person name="Barber G.P."/>
            <person name="Haussler D."/>
            <person name="Karolchik D."/>
            <person name="Kern A.D."/>
            <person name="Kuhn R.M."/>
            <person name="Smith K.E."/>
            <person name="Zwieg A.S."/>
        </authorList>
    </citation>
    <scope>NUCLEOTIDE SEQUENCE [LARGE SCALE GENOMIC DNA]</scope>
    <source>
        <strain evidence="3">17573</strain>
    </source>
</reference>
<feature type="region of interest" description="Disordered" evidence="1">
    <location>
        <begin position="1"/>
        <end position="95"/>
    </location>
</feature>
<organism evidence="2 3">
    <name type="scientific">Macaca mulatta</name>
    <name type="common">Rhesus macaque</name>
    <dbReference type="NCBI Taxonomy" id="9544"/>
    <lineage>
        <taxon>Eukaryota</taxon>
        <taxon>Metazoa</taxon>
        <taxon>Chordata</taxon>
        <taxon>Craniata</taxon>
        <taxon>Vertebrata</taxon>
        <taxon>Euteleostomi</taxon>
        <taxon>Mammalia</taxon>
        <taxon>Eutheria</taxon>
        <taxon>Euarchontoglires</taxon>
        <taxon>Primates</taxon>
        <taxon>Haplorrhini</taxon>
        <taxon>Catarrhini</taxon>
        <taxon>Cercopithecidae</taxon>
        <taxon>Cercopithecinae</taxon>
        <taxon>Macaca</taxon>
    </lineage>
</organism>
<sequence length="208" mass="23408">MGEDTGVRRGGVQRQGDERRLEKERGGRRGTERESSRRRDRERQGQRQRDERPAERLRESLGSGRGNGRKGGKRTQERGRGKWRCGLGSKNGMQRRERRMKESGCGAVRRVFLSGHWVRGELIPSRMPATRCPCYTLFPKDTQQTCALVRGLELTPQRLEARGTGSQGHILLGRRGVREATSEGRGGLADLGGGQRWMEKREASSLVG</sequence>
<dbReference type="VEuPathDB" id="HostDB:ENSMMUG00000055011"/>
<protein>
    <submittedName>
        <fullName evidence="2">Uncharacterized protein</fullName>
    </submittedName>
</protein>
<dbReference type="AlphaFoldDB" id="A0A5F7ZHB0"/>
<proteinExistence type="predicted"/>
<name>A0A5F7ZHB0_MACMU</name>
<dbReference type="GeneTree" id="ENSGT00910000148533"/>
<dbReference type="InParanoid" id="A0A5F7ZHB0"/>
<dbReference type="Ensembl" id="ENSMMUT00000096842.1">
    <property type="protein sequence ID" value="ENSMMUP00000064560.1"/>
    <property type="gene ID" value="ENSMMUG00000055011.1"/>
</dbReference>
<reference evidence="2" key="4">
    <citation type="submission" date="2025-09" db="UniProtKB">
        <authorList>
            <consortium name="Ensembl"/>
        </authorList>
    </citation>
    <scope>IDENTIFICATION</scope>
    <source>
        <strain evidence="2">17573</strain>
    </source>
</reference>
<reference evidence="2" key="2">
    <citation type="submission" date="2019-01" db="EMBL/GenBank/DDBJ databases">
        <authorList>
            <person name="Graves T."/>
            <person name="Eichler E.E."/>
            <person name="Wilson R.K."/>
        </authorList>
    </citation>
    <scope>NUCLEOTIDE SEQUENCE [LARGE SCALE GENOMIC DNA]</scope>
    <source>
        <strain evidence="2">17573</strain>
    </source>
</reference>
<keyword evidence="3" id="KW-1185">Reference proteome</keyword>
<dbReference type="Proteomes" id="UP000006718">
    <property type="component" value="Chromosome 2"/>
</dbReference>